<comment type="caution">
    <text evidence="1">The sequence shown here is derived from an EMBL/GenBank/DDBJ whole genome shotgun (WGS) entry which is preliminary data.</text>
</comment>
<gene>
    <name evidence="1" type="ORF">GCM10023349_39720</name>
</gene>
<sequence>MKTMTCRQMGGPCDQAFQGEKADDVINQQDQHLKDMVAAGDEAHVPANDDMRGRWKHPIKGMGWYKDTKKAFAALPDD</sequence>
<dbReference type="EMBL" id="BAABKM010000004">
    <property type="protein sequence ID" value="GAA4716051.1"/>
    <property type="molecule type" value="Genomic_DNA"/>
</dbReference>
<evidence type="ECO:0000313" key="1">
    <source>
        <dbReference type="EMBL" id="GAA4716051.1"/>
    </source>
</evidence>
<evidence type="ECO:0000313" key="2">
    <source>
        <dbReference type="Proteomes" id="UP001499974"/>
    </source>
</evidence>
<organism evidence="1 2">
    <name type="scientific">Nocardioides conyzicola</name>
    <dbReference type="NCBI Taxonomy" id="1651781"/>
    <lineage>
        <taxon>Bacteria</taxon>
        <taxon>Bacillati</taxon>
        <taxon>Actinomycetota</taxon>
        <taxon>Actinomycetes</taxon>
        <taxon>Propionibacteriales</taxon>
        <taxon>Nocardioidaceae</taxon>
        <taxon>Nocardioides</taxon>
    </lineage>
</organism>
<dbReference type="Proteomes" id="UP001499974">
    <property type="component" value="Unassembled WGS sequence"/>
</dbReference>
<evidence type="ECO:0008006" key="3">
    <source>
        <dbReference type="Google" id="ProtNLM"/>
    </source>
</evidence>
<proteinExistence type="predicted"/>
<reference evidence="2" key="1">
    <citation type="journal article" date="2019" name="Int. J. Syst. Evol. Microbiol.">
        <title>The Global Catalogue of Microorganisms (GCM) 10K type strain sequencing project: providing services to taxonomists for standard genome sequencing and annotation.</title>
        <authorList>
            <consortium name="The Broad Institute Genomics Platform"/>
            <consortium name="The Broad Institute Genome Sequencing Center for Infectious Disease"/>
            <person name="Wu L."/>
            <person name="Ma J."/>
        </authorList>
    </citation>
    <scope>NUCLEOTIDE SEQUENCE [LARGE SCALE GENOMIC DNA]</scope>
    <source>
        <strain evidence="2">JCM 18531</strain>
    </source>
</reference>
<accession>A0ABP8XW66</accession>
<protein>
    <recommendedName>
        <fullName evidence="3">DUF1059 domain-containing protein</fullName>
    </recommendedName>
</protein>
<dbReference type="RefSeq" id="WP_345523317.1">
    <property type="nucleotide sequence ID" value="NZ_BAABKM010000004.1"/>
</dbReference>
<keyword evidence="2" id="KW-1185">Reference proteome</keyword>
<name>A0ABP8XW66_9ACTN</name>